<dbReference type="SMART" id="SM00220">
    <property type="entry name" value="S_TKc"/>
    <property type="match status" value="1"/>
</dbReference>
<dbReference type="Proteomes" id="UP000179807">
    <property type="component" value="Unassembled WGS sequence"/>
</dbReference>
<dbReference type="PROSITE" id="PS00107">
    <property type="entry name" value="PROTEIN_KINASE_ATP"/>
    <property type="match status" value="1"/>
</dbReference>
<evidence type="ECO:0000256" key="6">
    <source>
        <dbReference type="ARBA" id="ARBA00022777"/>
    </source>
</evidence>
<comment type="catalytic activity">
    <reaction evidence="8">
        <text>L-seryl-[protein] + ATP = O-phospho-L-seryl-[protein] + ADP + H(+)</text>
        <dbReference type="Rhea" id="RHEA:17989"/>
        <dbReference type="Rhea" id="RHEA-COMP:9863"/>
        <dbReference type="Rhea" id="RHEA-COMP:11604"/>
        <dbReference type="ChEBI" id="CHEBI:15378"/>
        <dbReference type="ChEBI" id="CHEBI:29999"/>
        <dbReference type="ChEBI" id="CHEBI:30616"/>
        <dbReference type="ChEBI" id="CHEBI:83421"/>
        <dbReference type="ChEBI" id="CHEBI:456216"/>
        <dbReference type="EC" id="2.7.12.1"/>
    </reaction>
</comment>
<dbReference type="GO" id="GO:0004712">
    <property type="term" value="F:protein serine/threonine/tyrosine kinase activity"/>
    <property type="evidence" value="ECO:0007669"/>
    <property type="project" value="UniProtKB-EC"/>
</dbReference>
<feature type="domain" description="Protein kinase" evidence="13">
    <location>
        <begin position="131"/>
        <end position="428"/>
    </location>
</feature>
<dbReference type="GeneID" id="94844133"/>
<dbReference type="Gene3D" id="3.30.200.20">
    <property type="entry name" value="Phosphorylase Kinase, domain 1"/>
    <property type="match status" value="1"/>
</dbReference>
<gene>
    <name evidence="14" type="primary">DYRK4</name>
    <name evidence="14" type="ORF">TRFO_34034</name>
</gene>
<keyword evidence="4" id="KW-0808">Transferase</keyword>
<dbReference type="InterPro" id="IPR017441">
    <property type="entry name" value="Protein_kinase_ATP_BS"/>
</dbReference>
<dbReference type="SUPFAM" id="SSF56112">
    <property type="entry name" value="Protein kinase-like (PK-like)"/>
    <property type="match status" value="1"/>
</dbReference>
<dbReference type="InterPro" id="IPR011009">
    <property type="entry name" value="Kinase-like_dom_sf"/>
</dbReference>
<dbReference type="Gene3D" id="3.30.10.30">
    <property type="entry name" value="DYRK"/>
    <property type="match status" value="1"/>
</dbReference>
<evidence type="ECO:0000313" key="15">
    <source>
        <dbReference type="Proteomes" id="UP000179807"/>
    </source>
</evidence>
<accession>A0A1J4JK69</accession>
<keyword evidence="7 11" id="KW-0067">ATP-binding</keyword>
<evidence type="ECO:0000256" key="1">
    <source>
        <dbReference type="ARBA" id="ARBA00008867"/>
    </source>
</evidence>
<keyword evidence="6 14" id="KW-0418">Kinase</keyword>
<sequence>MILHPKKAPRRWHENQKILPSLQKVQEPASARPKEGSSRRSPRNISHKTIRNSNSARNLSDEYPSLPNAPLKPSEVLANYSAILTERERYEIERYHDIYYIRKGPPDPKSHMLYDPDFFPFVKDDHIRFQYQMLAELGRGAFGCVMKCYDHKNQRLCAVKLVRDFPKIHTQIQLEKEILEALIARDSFSAENHVIRVYETFGFRSFAVFVFEVLSCNLYEHLKSNKFKGLEISKVKTVTLQIGRAIKFMHSLGLIHCDIKPENMLWTGPRHLGVKLIDFGCSCYVDHTLFTYIQSRFYRAPEVMLGLEYGQEIDVWSFGCVLCELITGRPIFPGEDESEQMAIIQAYLGSPPIEMLYDSPRRDHFFDDDFLPIIKPNKRGVLHQVSSKSIVAYLNIDEPLLVDIILKCLRWDPEQRITMAELTNHSWFAKEKSMIPAQEKRSPNSAR</sequence>
<dbReference type="PANTHER" id="PTHR24058">
    <property type="entry name" value="DUAL SPECIFICITY PROTEIN KINASE"/>
    <property type="match status" value="1"/>
</dbReference>
<evidence type="ECO:0000256" key="3">
    <source>
        <dbReference type="ARBA" id="ARBA00022527"/>
    </source>
</evidence>
<evidence type="ECO:0000256" key="10">
    <source>
        <dbReference type="ARBA" id="ARBA00051680"/>
    </source>
</evidence>
<dbReference type="OrthoDB" id="9332038at2759"/>
<evidence type="ECO:0000256" key="8">
    <source>
        <dbReference type="ARBA" id="ARBA00049003"/>
    </source>
</evidence>
<dbReference type="EMBL" id="MLAK01001001">
    <property type="protein sequence ID" value="OHS99528.1"/>
    <property type="molecule type" value="Genomic_DNA"/>
</dbReference>
<feature type="compositionally biased region" description="Basic residues" evidence="12">
    <location>
        <begin position="40"/>
        <end position="50"/>
    </location>
</feature>
<evidence type="ECO:0000256" key="2">
    <source>
        <dbReference type="ARBA" id="ARBA00013203"/>
    </source>
</evidence>
<dbReference type="PROSITE" id="PS50011">
    <property type="entry name" value="PROTEIN_KINASE_DOM"/>
    <property type="match status" value="1"/>
</dbReference>
<dbReference type="InterPro" id="IPR042521">
    <property type="entry name" value="DYRK"/>
</dbReference>
<feature type="region of interest" description="Disordered" evidence="12">
    <location>
        <begin position="1"/>
        <end position="67"/>
    </location>
</feature>
<organism evidence="14 15">
    <name type="scientific">Tritrichomonas foetus</name>
    <dbReference type="NCBI Taxonomy" id="1144522"/>
    <lineage>
        <taxon>Eukaryota</taxon>
        <taxon>Metamonada</taxon>
        <taxon>Parabasalia</taxon>
        <taxon>Tritrichomonadida</taxon>
        <taxon>Tritrichomonadidae</taxon>
        <taxon>Tritrichomonas</taxon>
    </lineage>
</organism>
<dbReference type="Pfam" id="PF00069">
    <property type="entry name" value="Pkinase"/>
    <property type="match status" value="1"/>
</dbReference>
<name>A0A1J4JK69_9EUKA</name>
<keyword evidence="3" id="KW-0723">Serine/threonine-protein kinase</keyword>
<dbReference type="GO" id="GO:0005856">
    <property type="term" value="C:cytoskeleton"/>
    <property type="evidence" value="ECO:0007669"/>
    <property type="project" value="TreeGrafter"/>
</dbReference>
<evidence type="ECO:0000256" key="5">
    <source>
        <dbReference type="ARBA" id="ARBA00022741"/>
    </source>
</evidence>
<protein>
    <recommendedName>
        <fullName evidence="2">dual-specificity kinase</fullName>
        <ecNumber evidence="2">2.7.12.1</ecNumber>
    </recommendedName>
</protein>
<dbReference type="AlphaFoldDB" id="A0A1J4JK69"/>
<comment type="similarity">
    <text evidence="1">Belongs to the protein kinase superfamily. CMGC Ser/Thr protein kinase family. MNB/DYRK subfamily.</text>
</comment>
<reference evidence="14" key="1">
    <citation type="submission" date="2016-10" db="EMBL/GenBank/DDBJ databases">
        <authorList>
            <person name="Benchimol M."/>
            <person name="Almeida L.G."/>
            <person name="Vasconcelos A.T."/>
            <person name="Perreira-Neves A."/>
            <person name="Rosa I.A."/>
            <person name="Tasca T."/>
            <person name="Bogo M.R."/>
            <person name="de Souza W."/>
        </authorList>
    </citation>
    <scope>NUCLEOTIDE SEQUENCE [LARGE SCALE GENOMIC DNA]</scope>
    <source>
        <strain evidence="14">K</strain>
    </source>
</reference>
<dbReference type="EC" id="2.7.12.1" evidence="2"/>
<feature type="binding site" evidence="11">
    <location>
        <position position="160"/>
    </location>
    <ligand>
        <name>ATP</name>
        <dbReference type="ChEBI" id="CHEBI:30616"/>
    </ligand>
</feature>
<evidence type="ECO:0000259" key="13">
    <source>
        <dbReference type="PROSITE" id="PS50011"/>
    </source>
</evidence>
<evidence type="ECO:0000256" key="11">
    <source>
        <dbReference type="PROSITE-ProRule" id="PRU10141"/>
    </source>
</evidence>
<evidence type="ECO:0000256" key="9">
    <source>
        <dbReference type="ARBA" id="ARBA00049308"/>
    </source>
</evidence>
<dbReference type="GO" id="GO:0005737">
    <property type="term" value="C:cytoplasm"/>
    <property type="evidence" value="ECO:0007669"/>
    <property type="project" value="TreeGrafter"/>
</dbReference>
<comment type="caution">
    <text evidence="14">The sequence shown here is derived from an EMBL/GenBank/DDBJ whole genome shotgun (WGS) entry which is preliminary data.</text>
</comment>
<comment type="catalytic activity">
    <reaction evidence="10">
        <text>L-tyrosyl-[protein] + ATP = O-phospho-L-tyrosyl-[protein] + ADP + H(+)</text>
        <dbReference type="Rhea" id="RHEA:10596"/>
        <dbReference type="Rhea" id="RHEA-COMP:10136"/>
        <dbReference type="Rhea" id="RHEA-COMP:20101"/>
        <dbReference type="ChEBI" id="CHEBI:15378"/>
        <dbReference type="ChEBI" id="CHEBI:30616"/>
        <dbReference type="ChEBI" id="CHEBI:46858"/>
        <dbReference type="ChEBI" id="CHEBI:61978"/>
        <dbReference type="ChEBI" id="CHEBI:456216"/>
        <dbReference type="EC" id="2.7.12.1"/>
    </reaction>
</comment>
<dbReference type="GO" id="GO:0005524">
    <property type="term" value="F:ATP binding"/>
    <property type="evidence" value="ECO:0007669"/>
    <property type="project" value="UniProtKB-UniRule"/>
</dbReference>
<dbReference type="RefSeq" id="XP_068352665.1">
    <property type="nucleotide sequence ID" value="XM_068509429.1"/>
</dbReference>
<keyword evidence="5 11" id="KW-0547">Nucleotide-binding</keyword>
<proteinExistence type="inferred from homology"/>
<dbReference type="Gene3D" id="1.10.510.10">
    <property type="entry name" value="Transferase(Phosphotransferase) domain 1"/>
    <property type="match status" value="1"/>
</dbReference>
<feature type="compositionally biased region" description="Basic residues" evidence="12">
    <location>
        <begin position="1"/>
        <end position="10"/>
    </location>
</feature>
<dbReference type="VEuPathDB" id="TrichDB:TRFO_34034"/>
<evidence type="ECO:0000313" key="14">
    <source>
        <dbReference type="EMBL" id="OHS99528.1"/>
    </source>
</evidence>
<evidence type="ECO:0000256" key="4">
    <source>
        <dbReference type="ARBA" id="ARBA00022679"/>
    </source>
</evidence>
<comment type="catalytic activity">
    <reaction evidence="9">
        <text>L-threonyl-[protein] + ATP = O-phospho-L-threonyl-[protein] + ADP + H(+)</text>
        <dbReference type="Rhea" id="RHEA:46608"/>
        <dbReference type="Rhea" id="RHEA-COMP:11060"/>
        <dbReference type="Rhea" id="RHEA-COMP:11605"/>
        <dbReference type="ChEBI" id="CHEBI:15378"/>
        <dbReference type="ChEBI" id="CHEBI:30013"/>
        <dbReference type="ChEBI" id="CHEBI:30616"/>
        <dbReference type="ChEBI" id="CHEBI:61977"/>
        <dbReference type="ChEBI" id="CHEBI:456216"/>
        <dbReference type="EC" id="2.7.12.1"/>
    </reaction>
</comment>
<dbReference type="InterPro" id="IPR000719">
    <property type="entry name" value="Prot_kinase_dom"/>
</dbReference>
<evidence type="ECO:0000256" key="12">
    <source>
        <dbReference type="SAM" id="MobiDB-lite"/>
    </source>
</evidence>
<keyword evidence="15" id="KW-1185">Reference proteome</keyword>
<dbReference type="GO" id="GO:0004674">
    <property type="term" value="F:protein serine/threonine kinase activity"/>
    <property type="evidence" value="ECO:0007669"/>
    <property type="project" value="UniProtKB-KW"/>
</dbReference>
<dbReference type="InterPro" id="IPR050494">
    <property type="entry name" value="Ser_Thr_dual-spec_kinase"/>
</dbReference>
<evidence type="ECO:0000256" key="7">
    <source>
        <dbReference type="ARBA" id="ARBA00022840"/>
    </source>
</evidence>
<dbReference type="PANTHER" id="PTHR24058:SF22">
    <property type="entry name" value="DUAL SPECIFICITY TYROSINE-PHOSPHORYLATION-REGULATED KINASE 4"/>
    <property type="match status" value="1"/>
</dbReference>